<dbReference type="PANTHER" id="PTHR22055">
    <property type="entry name" value="28 KDA HEAT- AND ACID-STABLE PHOSPHOPROTEIN PDGF-ASSOCIATED PROTEIN"/>
    <property type="match status" value="1"/>
</dbReference>
<protein>
    <recommendedName>
        <fullName evidence="2">Casein kinase substrate phosphoprotein PP28 domain-containing protein</fullName>
    </recommendedName>
</protein>
<evidence type="ECO:0000313" key="4">
    <source>
        <dbReference type="Proteomes" id="UP000796880"/>
    </source>
</evidence>
<gene>
    <name evidence="3" type="ORF">FNV43_RR15287</name>
</gene>
<feature type="domain" description="Casein kinase substrate phosphoprotein PP28" evidence="2">
    <location>
        <begin position="71"/>
        <end position="126"/>
    </location>
</feature>
<dbReference type="OrthoDB" id="21120at2759"/>
<dbReference type="InterPro" id="IPR019380">
    <property type="entry name" value="Casein_kinase_sb_PP28"/>
</dbReference>
<feature type="compositionally biased region" description="Acidic residues" evidence="1">
    <location>
        <begin position="38"/>
        <end position="63"/>
    </location>
</feature>
<keyword evidence="4" id="KW-1185">Reference proteome</keyword>
<dbReference type="EMBL" id="VOIH02000007">
    <property type="protein sequence ID" value="KAF3441373.1"/>
    <property type="molecule type" value="Genomic_DNA"/>
</dbReference>
<evidence type="ECO:0000313" key="3">
    <source>
        <dbReference type="EMBL" id="KAF3441373.1"/>
    </source>
</evidence>
<organism evidence="3 4">
    <name type="scientific">Rhamnella rubrinervis</name>
    <dbReference type="NCBI Taxonomy" id="2594499"/>
    <lineage>
        <taxon>Eukaryota</taxon>
        <taxon>Viridiplantae</taxon>
        <taxon>Streptophyta</taxon>
        <taxon>Embryophyta</taxon>
        <taxon>Tracheophyta</taxon>
        <taxon>Spermatophyta</taxon>
        <taxon>Magnoliopsida</taxon>
        <taxon>eudicotyledons</taxon>
        <taxon>Gunneridae</taxon>
        <taxon>Pentapetalae</taxon>
        <taxon>rosids</taxon>
        <taxon>fabids</taxon>
        <taxon>Rosales</taxon>
        <taxon>Rhamnaceae</taxon>
        <taxon>rhamnoid group</taxon>
        <taxon>Rhamneae</taxon>
        <taxon>Rhamnella</taxon>
    </lineage>
</organism>
<dbReference type="Pfam" id="PF10252">
    <property type="entry name" value="PP28"/>
    <property type="match status" value="1"/>
</dbReference>
<comment type="caution">
    <text evidence="3">The sequence shown here is derived from an EMBL/GenBank/DDBJ whole genome shotgun (WGS) entry which is preliminary data.</text>
</comment>
<reference evidence="3" key="1">
    <citation type="submission" date="2020-03" db="EMBL/GenBank/DDBJ databases">
        <title>A high-quality chromosome-level genome assembly of a woody plant with both climbing and erect habits, Rhamnella rubrinervis.</title>
        <authorList>
            <person name="Lu Z."/>
            <person name="Yang Y."/>
            <person name="Zhu X."/>
            <person name="Sun Y."/>
        </authorList>
    </citation>
    <scope>NUCLEOTIDE SEQUENCE</scope>
    <source>
        <strain evidence="3">BYM</strain>
        <tissue evidence="3">Leaf</tissue>
    </source>
</reference>
<accession>A0A8K0GXC3</accession>
<evidence type="ECO:0000259" key="2">
    <source>
        <dbReference type="Pfam" id="PF10252"/>
    </source>
</evidence>
<name>A0A8K0GXC3_9ROSA</name>
<feature type="region of interest" description="Disordered" evidence="1">
    <location>
        <begin position="38"/>
        <end position="64"/>
    </location>
</feature>
<dbReference type="InterPro" id="IPR039876">
    <property type="entry name" value="HAP28"/>
</dbReference>
<proteinExistence type="predicted"/>
<sequence length="265" mass="29856">MLSEPFGLNIIKRVRCDNCVVLFLSLRMTKPGKLLDEEILEEEKGESEEEEEEEEDEEYEDSTQELIEIENPNLAKTKNVKAKNANIEKTTELSRCERDEIEKQKAHEQYLRLQEQGKTEQAKKDLGNSGTCQIKNLLLLNLSQNLSSHYGDIEGSTPCIRTMDNQIDLLSAPNCDKCELSSQTLGANFHGVPTSFDPIHCNLEKESSLMPPRNIVNVSSFSDGMTCSNGIGLGFIKKLPDAITITKIAHWIQTHDKDVESNNEK</sequence>
<dbReference type="Proteomes" id="UP000796880">
    <property type="component" value="Unassembled WGS sequence"/>
</dbReference>
<evidence type="ECO:0000256" key="1">
    <source>
        <dbReference type="SAM" id="MobiDB-lite"/>
    </source>
</evidence>
<dbReference type="AlphaFoldDB" id="A0A8K0GXC3"/>